<organism evidence="5 6">
    <name type="scientific">Zhihengliuella halotolerans</name>
    <dbReference type="NCBI Taxonomy" id="370736"/>
    <lineage>
        <taxon>Bacteria</taxon>
        <taxon>Bacillati</taxon>
        <taxon>Actinomycetota</taxon>
        <taxon>Actinomycetes</taxon>
        <taxon>Micrococcales</taxon>
        <taxon>Micrococcaceae</taxon>
        <taxon>Zhihengliuella</taxon>
    </lineage>
</organism>
<dbReference type="SUPFAM" id="SSF46785">
    <property type="entry name" value="Winged helix' DNA-binding domain"/>
    <property type="match status" value="1"/>
</dbReference>
<dbReference type="CDD" id="cd07377">
    <property type="entry name" value="WHTH_GntR"/>
    <property type="match status" value="1"/>
</dbReference>
<keyword evidence="2 5" id="KW-0238">DNA-binding</keyword>
<dbReference type="AlphaFoldDB" id="A0A4Q8AHE4"/>
<dbReference type="PANTHER" id="PTHR43537:SF5">
    <property type="entry name" value="UXU OPERON TRANSCRIPTIONAL REGULATOR"/>
    <property type="match status" value="1"/>
</dbReference>
<dbReference type="InterPro" id="IPR036388">
    <property type="entry name" value="WH-like_DNA-bd_sf"/>
</dbReference>
<dbReference type="InterPro" id="IPR008920">
    <property type="entry name" value="TF_FadR/GntR_C"/>
</dbReference>
<dbReference type="EMBL" id="SHLA01000001">
    <property type="protein sequence ID" value="RZU63311.1"/>
    <property type="molecule type" value="Genomic_DNA"/>
</dbReference>
<dbReference type="PANTHER" id="PTHR43537">
    <property type="entry name" value="TRANSCRIPTIONAL REGULATOR, GNTR FAMILY"/>
    <property type="match status" value="1"/>
</dbReference>
<keyword evidence="1" id="KW-0805">Transcription regulation</keyword>
<evidence type="ECO:0000313" key="5">
    <source>
        <dbReference type="EMBL" id="RZU63311.1"/>
    </source>
</evidence>
<evidence type="ECO:0000256" key="1">
    <source>
        <dbReference type="ARBA" id="ARBA00023015"/>
    </source>
</evidence>
<sequence>MSIAPETTTPQESMAERAYRSLRDRLIMLEIAPGDPINEGEIAADLGFGRTPIREALKRLETDHLVISYPRRGTFATIVDIGDLASISEMRRLLEPLAARKAALNTRNIDRAAFEQTAQAIARFSPSDGRELLLEYDLLVHRLIYQSTGNPHLEETLIRLDNLATRIWCLVLGRLPEITENIREHVDLLEAILDGRPDDAERLTSQHIQHFEATIRAAL</sequence>
<dbReference type="Pfam" id="PF00392">
    <property type="entry name" value="GntR"/>
    <property type="match status" value="1"/>
</dbReference>
<evidence type="ECO:0000256" key="3">
    <source>
        <dbReference type="ARBA" id="ARBA00023163"/>
    </source>
</evidence>
<dbReference type="InterPro" id="IPR000524">
    <property type="entry name" value="Tscrpt_reg_HTH_GntR"/>
</dbReference>
<keyword evidence="3" id="KW-0804">Transcription</keyword>
<evidence type="ECO:0000313" key="6">
    <source>
        <dbReference type="Proteomes" id="UP000292685"/>
    </source>
</evidence>
<gene>
    <name evidence="5" type="ORF">EV380_2927</name>
</gene>
<evidence type="ECO:0000256" key="2">
    <source>
        <dbReference type="ARBA" id="ARBA00023125"/>
    </source>
</evidence>
<dbReference type="SUPFAM" id="SSF48008">
    <property type="entry name" value="GntR ligand-binding domain-like"/>
    <property type="match status" value="1"/>
</dbReference>
<feature type="domain" description="HTH gntR-type" evidence="4">
    <location>
        <begin position="12"/>
        <end position="79"/>
    </location>
</feature>
<name>A0A4Q8AHE4_9MICC</name>
<dbReference type="Pfam" id="PF07729">
    <property type="entry name" value="FCD"/>
    <property type="match status" value="1"/>
</dbReference>
<evidence type="ECO:0000259" key="4">
    <source>
        <dbReference type="PROSITE" id="PS50949"/>
    </source>
</evidence>
<dbReference type="Proteomes" id="UP000292685">
    <property type="component" value="Unassembled WGS sequence"/>
</dbReference>
<dbReference type="GO" id="GO:0003677">
    <property type="term" value="F:DNA binding"/>
    <property type="evidence" value="ECO:0007669"/>
    <property type="project" value="UniProtKB-KW"/>
</dbReference>
<keyword evidence="6" id="KW-1185">Reference proteome</keyword>
<comment type="caution">
    <text evidence="5">The sequence shown here is derived from an EMBL/GenBank/DDBJ whole genome shotgun (WGS) entry which is preliminary data.</text>
</comment>
<accession>A0A4Q8AHE4</accession>
<dbReference type="SMART" id="SM00345">
    <property type="entry name" value="HTH_GNTR"/>
    <property type="match status" value="1"/>
</dbReference>
<dbReference type="InterPro" id="IPR011711">
    <property type="entry name" value="GntR_C"/>
</dbReference>
<reference evidence="5 6" key="1">
    <citation type="submission" date="2019-02" db="EMBL/GenBank/DDBJ databases">
        <title>Sequencing the genomes of 1000 actinobacteria strains.</title>
        <authorList>
            <person name="Klenk H.-P."/>
        </authorList>
    </citation>
    <scope>NUCLEOTIDE SEQUENCE [LARGE SCALE GENOMIC DNA]</scope>
    <source>
        <strain evidence="5 6">DSM 17364</strain>
    </source>
</reference>
<dbReference type="PROSITE" id="PS50949">
    <property type="entry name" value="HTH_GNTR"/>
    <property type="match status" value="1"/>
</dbReference>
<dbReference type="GO" id="GO:0003700">
    <property type="term" value="F:DNA-binding transcription factor activity"/>
    <property type="evidence" value="ECO:0007669"/>
    <property type="project" value="InterPro"/>
</dbReference>
<dbReference type="Gene3D" id="1.10.10.10">
    <property type="entry name" value="Winged helix-like DNA-binding domain superfamily/Winged helix DNA-binding domain"/>
    <property type="match status" value="1"/>
</dbReference>
<dbReference type="InterPro" id="IPR036390">
    <property type="entry name" value="WH_DNA-bd_sf"/>
</dbReference>
<dbReference type="Gene3D" id="1.20.120.530">
    <property type="entry name" value="GntR ligand-binding domain-like"/>
    <property type="match status" value="1"/>
</dbReference>
<protein>
    <submittedName>
        <fullName evidence="5">DNA-binding GntR family transcriptional regulator</fullName>
    </submittedName>
</protein>
<dbReference type="SMART" id="SM00895">
    <property type="entry name" value="FCD"/>
    <property type="match status" value="1"/>
</dbReference>
<proteinExistence type="predicted"/>